<dbReference type="PROSITE" id="PS51186">
    <property type="entry name" value="GNAT"/>
    <property type="match status" value="1"/>
</dbReference>
<dbReference type="EMBL" id="WJXW01000007">
    <property type="protein sequence ID" value="KAF9734585.1"/>
    <property type="molecule type" value="Genomic_DNA"/>
</dbReference>
<dbReference type="CDD" id="cd04301">
    <property type="entry name" value="NAT_SF"/>
    <property type="match status" value="1"/>
</dbReference>
<dbReference type="Gene3D" id="3.40.630.30">
    <property type="match status" value="1"/>
</dbReference>
<evidence type="ECO:0000313" key="2">
    <source>
        <dbReference type="EMBL" id="KAF9734585.1"/>
    </source>
</evidence>
<reference evidence="2" key="1">
    <citation type="journal article" date="2020" name="Mol. Plant Microbe Interact.">
        <title>Genome Sequence of the Biocontrol Agent Coniothyrium minitans strain Conio (IMI 134523).</title>
        <authorList>
            <person name="Patel D."/>
            <person name="Shittu T.A."/>
            <person name="Baroncelli R."/>
            <person name="Muthumeenakshi S."/>
            <person name="Osborne T.H."/>
            <person name="Janganan T.K."/>
            <person name="Sreenivasaprasad S."/>
        </authorList>
    </citation>
    <scope>NUCLEOTIDE SEQUENCE</scope>
    <source>
        <strain evidence="2">Conio</strain>
    </source>
</reference>
<dbReference type="PANTHER" id="PTHR42791:SF14">
    <property type="entry name" value="N-ACETYLTRANSFERASE DOMAIN-CONTAINING PROTEIN"/>
    <property type="match status" value="1"/>
</dbReference>
<dbReference type="Pfam" id="PF00583">
    <property type="entry name" value="Acetyltransf_1"/>
    <property type="match status" value="1"/>
</dbReference>
<protein>
    <recommendedName>
        <fullName evidence="1">N-acetyltransferase domain-containing protein</fullName>
    </recommendedName>
</protein>
<proteinExistence type="predicted"/>
<name>A0A9P6GHN0_9PLEO</name>
<keyword evidence="3" id="KW-1185">Reference proteome</keyword>
<accession>A0A9P6GHN0</accession>
<evidence type="ECO:0000259" key="1">
    <source>
        <dbReference type="PROSITE" id="PS51186"/>
    </source>
</evidence>
<dbReference type="Proteomes" id="UP000756921">
    <property type="component" value="Unassembled WGS sequence"/>
</dbReference>
<organism evidence="2 3">
    <name type="scientific">Paraphaeosphaeria minitans</name>
    <dbReference type="NCBI Taxonomy" id="565426"/>
    <lineage>
        <taxon>Eukaryota</taxon>
        <taxon>Fungi</taxon>
        <taxon>Dikarya</taxon>
        <taxon>Ascomycota</taxon>
        <taxon>Pezizomycotina</taxon>
        <taxon>Dothideomycetes</taxon>
        <taxon>Pleosporomycetidae</taxon>
        <taxon>Pleosporales</taxon>
        <taxon>Massarineae</taxon>
        <taxon>Didymosphaeriaceae</taxon>
        <taxon>Paraphaeosphaeria</taxon>
    </lineage>
</organism>
<dbReference type="SUPFAM" id="SSF55729">
    <property type="entry name" value="Acyl-CoA N-acyltransferases (Nat)"/>
    <property type="match status" value="1"/>
</dbReference>
<evidence type="ECO:0000313" key="3">
    <source>
        <dbReference type="Proteomes" id="UP000756921"/>
    </source>
</evidence>
<sequence>MPTPPNVHIAPLSDLDIPKTFGVMSLSFGADAPFINAYFPAHATPAGRAAGGGGYCRDRGLDGEEGVRRYWPEEEDREWMGVLWRDYVKPRTGALVGAEGRGVYVLELLAVHPEYRRLGAGAALVNVGLKAAEEKGVDAIIESTDAGGPLYEKCGLKCEIERIVFDVGEQFGGKKTPKLCFMTKGAVAAS</sequence>
<comment type="caution">
    <text evidence="2">The sequence shown here is derived from an EMBL/GenBank/DDBJ whole genome shotgun (WGS) entry which is preliminary data.</text>
</comment>
<dbReference type="InterPro" id="IPR016181">
    <property type="entry name" value="Acyl_CoA_acyltransferase"/>
</dbReference>
<dbReference type="AlphaFoldDB" id="A0A9P6GHN0"/>
<dbReference type="OrthoDB" id="4738875at2759"/>
<dbReference type="GO" id="GO:0016747">
    <property type="term" value="F:acyltransferase activity, transferring groups other than amino-acyl groups"/>
    <property type="evidence" value="ECO:0007669"/>
    <property type="project" value="InterPro"/>
</dbReference>
<dbReference type="InterPro" id="IPR000182">
    <property type="entry name" value="GNAT_dom"/>
</dbReference>
<feature type="domain" description="N-acetyltransferase" evidence="1">
    <location>
        <begin position="45"/>
        <end position="177"/>
    </location>
</feature>
<gene>
    <name evidence="2" type="ORF">PMIN01_07488</name>
</gene>
<dbReference type="PANTHER" id="PTHR42791">
    <property type="entry name" value="GNAT FAMILY ACETYLTRANSFERASE"/>
    <property type="match status" value="1"/>
</dbReference>
<dbReference type="InterPro" id="IPR052523">
    <property type="entry name" value="Trichothecene_AcTrans"/>
</dbReference>